<dbReference type="AlphaFoldDB" id="A0A0N7L7T0"/>
<dbReference type="RefSeq" id="XP_024584300.1">
    <property type="nucleotide sequence ID" value="XM_024718952.1"/>
</dbReference>
<keyword evidence="2" id="KW-1185">Reference proteome</keyword>
<dbReference type="GeneID" id="36400309"/>
<organism evidence="1 2">
    <name type="scientific">Plasmopara halstedii</name>
    <name type="common">Downy mildew of sunflower</name>
    <dbReference type="NCBI Taxonomy" id="4781"/>
    <lineage>
        <taxon>Eukaryota</taxon>
        <taxon>Sar</taxon>
        <taxon>Stramenopiles</taxon>
        <taxon>Oomycota</taxon>
        <taxon>Peronosporomycetes</taxon>
        <taxon>Peronosporales</taxon>
        <taxon>Peronosporaceae</taxon>
        <taxon>Plasmopara</taxon>
    </lineage>
</organism>
<dbReference type="EMBL" id="CCYD01002864">
    <property type="protein sequence ID" value="CEG47931.1"/>
    <property type="molecule type" value="Genomic_DNA"/>
</dbReference>
<reference evidence="2" key="1">
    <citation type="submission" date="2014-09" db="EMBL/GenBank/DDBJ databases">
        <authorList>
            <person name="Sharma Rahul"/>
            <person name="Thines Marco"/>
        </authorList>
    </citation>
    <scope>NUCLEOTIDE SEQUENCE [LARGE SCALE GENOMIC DNA]</scope>
</reference>
<name>A0A0N7L7T0_PLAHL</name>
<sequence length="109" mass="12348">MFGFVDSSAFVVACITEVVVHPRESPRVEVAAIFSERTCFYTHLSPREIQIKISSDQQFIKSLIHGLLLALSFLDIQNKEALTEISDEITRVGDIGFYKFTDEYTQSIV</sequence>
<protein>
    <submittedName>
        <fullName evidence="1">Uncharacterized protein</fullName>
    </submittedName>
</protein>
<evidence type="ECO:0000313" key="2">
    <source>
        <dbReference type="Proteomes" id="UP000054928"/>
    </source>
</evidence>
<dbReference type="Proteomes" id="UP000054928">
    <property type="component" value="Unassembled WGS sequence"/>
</dbReference>
<proteinExistence type="predicted"/>
<accession>A0A0N7L7T0</accession>
<evidence type="ECO:0000313" key="1">
    <source>
        <dbReference type="EMBL" id="CEG47931.1"/>
    </source>
</evidence>